<sequence>MNNLVPIRLTTNLFGTAIMWTDSNGDALFCPSAISEHVTVPARRTNLIVAFYPHAKQDGFKFEENTQHGAGPFIICGTKRVALYQALDNVFRKQLAQGNQYFRFEYR</sequence>
<protein>
    <submittedName>
        <fullName evidence="1">Uncharacterized protein</fullName>
    </submittedName>
</protein>
<dbReference type="EMBL" id="LAZR01031060">
    <property type="protein sequence ID" value="KKL54835.1"/>
    <property type="molecule type" value="Genomic_DNA"/>
</dbReference>
<name>A0A0F9FBZ2_9ZZZZ</name>
<proteinExistence type="predicted"/>
<accession>A0A0F9FBZ2</accession>
<organism evidence="1">
    <name type="scientific">marine sediment metagenome</name>
    <dbReference type="NCBI Taxonomy" id="412755"/>
    <lineage>
        <taxon>unclassified sequences</taxon>
        <taxon>metagenomes</taxon>
        <taxon>ecological metagenomes</taxon>
    </lineage>
</organism>
<reference evidence="1" key="1">
    <citation type="journal article" date="2015" name="Nature">
        <title>Complex archaea that bridge the gap between prokaryotes and eukaryotes.</title>
        <authorList>
            <person name="Spang A."/>
            <person name="Saw J.H."/>
            <person name="Jorgensen S.L."/>
            <person name="Zaremba-Niedzwiedzka K."/>
            <person name="Martijn J."/>
            <person name="Lind A.E."/>
            <person name="van Eijk R."/>
            <person name="Schleper C."/>
            <person name="Guy L."/>
            <person name="Ettema T.J."/>
        </authorList>
    </citation>
    <scope>NUCLEOTIDE SEQUENCE</scope>
</reference>
<dbReference type="AlphaFoldDB" id="A0A0F9FBZ2"/>
<gene>
    <name evidence="1" type="ORF">LCGC14_2261470</name>
</gene>
<comment type="caution">
    <text evidence="1">The sequence shown here is derived from an EMBL/GenBank/DDBJ whole genome shotgun (WGS) entry which is preliminary data.</text>
</comment>
<evidence type="ECO:0000313" key="1">
    <source>
        <dbReference type="EMBL" id="KKL54835.1"/>
    </source>
</evidence>